<name>A0A0E9WVR1_ANGAN</name>
<reference evidence="2" key="1">
    <citation type="submission" date="2014-11" db="EMBL/GenBank/DDBJ databases">
        <authorList>
            <person name="Amaro Gonzalez C."/>
        </authorList>
    </citation>
    <scope>NUCLEOTIDE SEQUENCE</scope>
</reference>
<keyword evidence="1" id="KW-1133">Transmembrane helix</keyword>
<keyword evidence="1" id="KW-0812">Transmembrane</keyword>
<evidence type="ECO:0000256" key="1">
    <source>
        <dbReference type="SAM" id="Phobius"/>
    </source>
</evidence>
<dbReference type="AlphaFoldDB" id="A0A0E9WVR1"/>
<feature type="transmembrane region" description="Helical" evidence="1">
    <location>
        <begin position="50"/>
        <end position="67"/>
    </location>
</feature>
<organism evidence="2">
    <name type="scientific">Anguilla anguilla</name>
    <name type="common">European freshwater eel</name>
    <name type="synonym">Muraena anguilla</name>
    <dbReference type="NCBI Taxonomy" id="7936"/>
    <lineage>
        <taxon>Eukaryota</taxon>
        <taxon>Metazoa</taxon>
        <taxon>Chordata</taxon>
        <taxon>Craniata</taxon>
        <taxon>Vertebrata</taxon>
        <taxon>Euteleostomi</taxon>
        <taxon>Actinopterygii</taxon>
        <taxon>Neopterygii</taxon>
        <taxon>Teleostei</taxon>
        <taxon>Anguilliformes</taxon>
        <taxon>Anguillidae</taxon>
        <taxon>Anguilla</taxon>
    </lineage>
</organism>
<proteinExistence type="predicted"/>
<feature type="transmembrane region" description="Helical" evidence="1">
    <location>
        <begin position="12"/>
        <end position="29"/>
    </location>
</feature>
<protein>
    <submittedName>
        <fullName evidence="2">Uncharacterized protein</fullName>
    </submittedName>
</protein>
<reference evidence="2" key="2">
    <citation type="journal article" date="2015" name="Fish Shellfish Immunol.">
        <title>Early steps in the European eel (Anguilla anguilla)-Vibrio vulnificus interaction in the gills: Role of the RtxA13 toxin.</title>
        <authorList>
            <person name="Callol A."/>
            <person name="Pajuelo D."/>
            <person name="Ebbesson L."/>
            <person name="Teles M."/>
            <person name="MacKenzie S."/>
            <person name="Amaro C."/>
        </authorList>
    </citation>
    <scope>NUCLEOTIDE SEQUENCE</scope>
</reference>
<sequence length="140" mass="16188">MSFQTRASQNHPVHSTGILMSASLCFTLIPAEAQLQSQKQRKEQKHQVDFSYWIFVLVILITSVTGIRSDIIIEYTSASVTDVRNCLERWHVICERSLNGPHSRNMRTVTFDKIVRTFPRTFQHSSFFSYLYLLIAVCLC</sequence>
<accession>A0A0E9WVR1</accession>
<evidence type="ECO:0000313" key="2">
    <source>
        <dbReference type="EMBL" id="JAH94499.1"/>
    </source>
</evidence>
<keyword evidence="1" id="KW-0472">Membrane</keyword>
<dbReference type="EMBL" id="GBXM01014078">
    <property type="protein sequence ID" value="JAH94499.1"/>
    <property type="molecule type" value="Transcribed_RNA"/>
</dbReference>